<feature type="transmembrane region" description="Helical" evidence="5">
    <location>
        <begin position="83"/>
        <end position="104"/>
    </location>
</feature>
<feature type="transmembrane region" description="Helical" evidence="5">
    <location>
        <begin position="7"/>
        <end position="26"/>
    </location>
</feature>
<feature type="transmembrane region" description="Helical" evidence="5">
    <location>
        <begin position="354"/>
        <end position="372"/>
    </location>
</feature>
<dbReference type="Pfam" id="PF04932">
    <property type="entry name" value="Wzy_C"/>
    <property type="match status" value="1"/>
</dbReference>
<comment type="caution">
    <text evidence="7">The sequence shown here is derived from an EMBL/GenBank/DDBJ whole genome shotgun (WGS) entry which is preliminary data.</text>
</comment>
<keyword evidence="7" id="KW-0436">Ligase</keyword>
<evidence type="ECO:0000313" key="7">
    <source>
        <dbReference type="EMBL" id="MDW6091960.1"/>
    </source>
</evidence>
<evidence type="ECO:0000259" key="6">
    <source>
        <dbReference type="Pfam" id="PF04932"/>
    </source>
</evidence>
<dbReference type="GO" id="GO:0016874">
    <property type="term" value="F:ligase activity"/>
    <property type="evidence" value="ECO:0007669"/>
    <property type="project" value="UniProtKB-KW"/>
</dbReference>
<evidence type="ECO:0000256" key="3">
    <source>
        <dbReference type="ARBA" id="ARBA00022989"/>
    </source>
</evidence>
<accession>A0ABU4IRG8</accession>
<gene>
    <name evidence="7" type="ORF">SBX64_05295</name>
</gene>
<feature type="transmembrane region" description="Helical" evidence="5">
    <location>
        <begin position="148"/>
        <end position="163"/>
    </location>
</feature>
<evidence type="ECO:0000256" key="5">
    <source>
        <dbReference type="SAM" id="Phobius"/>
    </source>
</evidence>
<dbReference type="InterPro" id="IPR007016">
    <property type="entry name" value="O-antigen_ligase-rel_domated"/>
</dbReference>
<keyword evidence="2 5" id="KW-0812">Transmembrane</keyword>
<dbReference type="RefSeq" id="WP_318584480.1">
    <property type="nucleotide sequence ID" value="NZ_JAWRCP010000001.1"/>
</dbReference>
<feature type="transmembrane region" description="Helical" evidence="5">
    <location>
        <begin position="170"/>
        <end position="187"/>
    </location>
</feature>
<evidence type="ECO:0000256" key="4">
    <source>
        <dbReference type="ARBA" id="ARBA00023136"/>
    </source>
</evidence>
<feature type="domain" description="O-antigen ligase-related" evidence="6">
    <location>
        <begin position="175"/>
        <end position="334"/>
    </location>
</feature>
<feature type="transmembrane region" description="Helical" evidence="5">
    <location>
        <begin position="111"/>
        <end position="128"/>
    </location>
</feature>
<comment type="subcellular location">
    <subcellularLocation>
        <location evidence="1">Membrane</location>
        <topology evidence="1">Multi-pass membrane protein</topology>
    </subcellularLocation>
</comment>
<evidence type="ECO:0000256" key="1">
    <source>
        <dbReference type="ARBA" id="ARBA00004141"/>
    </source>
</evidence>
<reference evidence="7 8" key="1">
    <citation type="submission" date="2023-11" db="EMBL/GenBank/DDBJ databases">
        <title>Plant-associative lifestyle of Vibrio porteresiae and its evolutionary dynamics.</title>
        <authorList>
            <person name="Rameshkumar N."/>
            <person name="Kirti K."/>
        </authorList>
    </citation>
    <scope>NUCLEOTIDE SEQUENCE [LARGE SCALE GENOMIC DNA]</scope>
    <source>
        <strain evidence="7 8">MSSRF7</strain>
    </source>
</reference>
<protein>
    <submittedName>
        <fullName evidence="7">O-antigen ligase family protein</fullName>
    </submittedName>
</protein>
<feature type="transmembrane region" description="Helical" evidence="5">
    <location>
        <begin position="225"/>
        <end position="243"/>
    </location>
</feature>
<dbReference type="Proteomes" id="UP001279860">
    <property type="component" value="Unassembled WGS sequence"/>
</dbReference>
<organism evidence="7 8">
    <name type="scientific">Vibrio rhizosphaerae</name>
    <dbReference type="NCBI Taxonomy" id="398736"/>
    <lineage>
        <taxon>Bacteria</taxon>
        <taxon>Pseudomonadati</taxon>
        <taxon>Pseudomonadota</taxon>
        <taxon>Gammaproteobacteria</taxon>
        <taxon>Vibrionales</taxon>
        <taxon>Vibrionaceae</taxon>
        <taxon>Vibrio</taxon>
    </lineage>
</organism>
<proteinExistence type="predicted"/>
<feature type="transmembrane region" description="Helical" evidence="5">
    <location>
        <begin position="378"/>
        <end position="398"/>
    </location>
</feature>
<dbReference type="EMBL" id="JAWRCP010000001">
    <property type="protein sequence ID" value="MDW6091960.1"/>
    <property type="molecule type" value="Genomic_DNA"/>
</dbReference>
<feature type="transmembrane region" description="Helical" evidence="5">
    <location>
        <begin position="193"/>
        <end position="213"/>
    </location>
</feature>
<evidence type="ECO:0000313" key="8">
    <source>
        <dbReference type="Proteomes" id="UP001279860"/>
    </source>
</evidence>
<sequence>MRFHKNTLYSLLISSNLLFLTLSNGLFKRPILTLYLLMFLGLSLRPALIKQMFSLCRRCYPLMIVFVWCAVTAQWSPWPKVTYYELFWQLILFGYVTLFVLHFYAINARRVVYYTFCFWLCCTYLLVMKNDVLAGRVLEISGAFANKNNLGPIISVFLFFYLYSVQRWNLWRVGMLLATFLLLLATLSKTSIALFVLVIVLAWLIFSWDRLLIHRFRRFYYGSGRIVAFGVSVTLVLLFVLYYRDLVDWVLTHVREEWLTGRGKLWLVMLNQSYEKLFLGVGYSAVWGLGDNNLIQETELAQYAPEWVEKLAASDGGYVDMLISIGAIGTALFVYTICDFFMTFYTSLRTQKNVAITKLCFCVGTFVVLNNVTETKFLLGSGFSWFCFLFCYVLLKYITGKERVLSRRSLNHRSLNEQASGHCILNNRISNSRISNNRILNQRILNNKVSS</sequence>
<evidence type="ECO:0000256" key="2">
    <source>
        <dbReference type="ARBA" id="ARBA00022692"/>
    </source>
</evidence>
<keyword evidence="8" id="KW-1185">Reference proteome</keyword>
<feature type="transmembrane region" description="Helical" evidence="5">
    <location>
        <begin position="60"/>
        <end position="77"/>
    </location>
</feature>
<name>A0ABU4IRG8_9VIBR</name>
<feature type="transmembrane region" description="Helical" evidence="5">
    <location>
        <begin position="321"/>
        <end position="342"/>
    </location>
</feature>
<feature type="transmembrane region" description="Helical" evidence="5">
    <location>
        <begin position="32"/>
        <end position="48"/>
    </location>
</feature>
<keyword evidence="3 5" id="KW-1133">Transmembrane helix</keyword>
<keyword evidence="4 5" id="KW-0472">Membrane</keyword>